<dbReference type="EMBL" id="CP048000">
    <property type="protein sequence ID" value="QHQ59572.1"/>
    <property type="molecule type" value="Genomic_DNA"/>
</dbReference>
<keyword evidence="3" id="KW-1185">Reference proteome</keyword>
<dbReference type="InterPro" id="IPR000182">
    <property type="entry name" value="GNAT_dom"/>
</dbReference>
<dbReference type="RefSeq" id="WP_161836272.1">
    <property type="nucleotide sequence ID" value="NZ_CP048000.1"/>
</dbReference>
<reference evidence="2 3" key="1">
    <citation type="submission" date="2020-01" db="EMBL/GenBank/DDBJ databases">
        <title>Genome analysis of Anaerocolumna sp. CBA3638.</title>
        <authorList>
            <person name="Kim J."/>
            <person name="Roh S.W."/>
        </authorList>
    </citation>
    <scope>NUCLEOTIDE SEQUENCE [LARGE SCALE GENOMIC DNA]</scope>
    <source>
        <strain evidence="2 3">CBA3638</strain>
    </source>
</reference>
<accession>A0A6P1THJ8</accession>
<dbReference type="PROSITE" id="PS51186">
    <property type="entry name" value="GNAT"/>
    <property type="match status" value="1"/>
</dbReference>
<feature type="domain" description="N-acetyltransferase" evidence="1">
    <location>
        <begin position="20"/>
        <end position="173"/>
    </location>
</feature>
<protein>
    <submittedName>
        <fullName evidence="2">GNAT family N-acetyltransferase</fullName>
    </submittedName>
</protein>
<evidence type="ECO:0000259" key="1">
    <source>
        <dbReference type="PROSITE" id="PS51186"/>
    </source>
</evidence>
<dbReference type="PANTHER" id="PTHR43792">
    <property type="entry name" value="GNAT FAMILY, PUTATIVE (AFU_ORTHOLOGUE AFUA_3G00765)-RELATED-RELATED"/>
    <property type="match status" value="1"/>
</dbReference>
<dbReference type="KEGG" id="anr:Ana3638_01130"/>
<keyword evidence="2" id="KW-0808">Transferase</keyword>
<dbReference type="Gene3D" id="3.40.630.30">
    <property type="match status" value="1"/>
</dbReference>
<name>A0A6P1THJ8_9FIRM</name>
<dbReference type="SUPFAM" id="SSF55729">
    <property type="entry name" value="Acyl-CoA N-acyltransferases (Nat)"/>
    <property type="match status" value="1"/>
</dbReference>
<evidence type="ECO:0000313" key="2">
    <source>
        <dbReference type="EMBL" id="QHQ59572.1"/>
    </source>
</evidence>
<evidence type="ECO:0000313" key="3">
    <source>
        <dbReference type="Proteomes" id="UP000464314"/>
    </source>
</evidence>
<dbReference type="PANTHER" id="PTHR43792:SF1">
    <property type="entry name" value="N-ACETYLTRANSFERASE DOMAIN-CONTAINING PROTEIN"/>
    <property type="match status" value="1"/>
</dbReference>
<dbReference type="InterPro" id="IPR016181">
    <property type="entry name" value="Acyl_CoA_acyltransferase"/>
</dbReference>
<dbReference type="Proteomes" id="UP000464314">
    <property type="component" value="Chromosome"/>
</dbReference>
<gene>
    <name evidence="2" type="ORF">Ana3638_01130</name>
</gene>
<proteinExistence type="predicted"/>
<sequence>MKQEYFMKTERIGFSHWTETDLEVASWLWGEKDVTRYICATGEFTQQNVLDRLLLEVSNDKKYHVQYWPIFDLKTGELIGCCGLRPFKSEQHSYEIGFHLRRVFWGQGYAFEAAKGVIQYAFSELNAVKLYAGHHPENINSRKLLTRLGFQYIGDNFYEPTGLYHPSYELNLLEL</sequence>
<dbReference type="GO" id="GO:0016747">
    <property type="term" value="F:acyltransferase activity, transferring groups other than amino-acyl groups"/>
    <property type="evidence" value="ECO:0007669"/>
    <property type="project" value="InterPro"/>
</dbReference>
<dbReference type="Pfam" id="PF13302">
    <property type="entry name" value="Acetyltransf_3"/>
    <property type="match status" value="1"/>
</dbReference>
<organism evidence="2 3">
    <name type="scientific">Anaerocolumna sedimenticola</name>
    <dbReference type="NCBI Taxonomy" id="2696063"/>
    <lineage>
        <taxon>Bacteria</taxon>
        <taxon>Bacillati</taxon>
        <taxon>Bacillota</taxon>
        <taxon>Clostridia</taxon>
        <taxon>Lachnospirales</taxon>
        <taxon>Lachnospiraceae</taxon>
        <taxon>Anaerocolumna</taxon>
    </lineage>
</organism>
<dbReference type="AlphaFoldDB" id="A0A6P1THJ8"/>
<dbReference type="InterPro" id="IPR051531">
    <property type="entry name" value="N-acetyltransferase"/>
</dbReference>